<dbReference type="InterPro" id="IPR003959">
    <property type="entry name" value="ATPase_AAA_core"/>
</dbReference>
<dbReference type="Pfam" id="PF13476">
    <property type="entry name" value="AAA_23"/>
    <property type="match status" value="1"/>
</dbReference>
<evidence type="ECO:0000313" key="4">
    <source>
        <dbReference type="Proteomes" id="UP000436483"/>
    </source>
</evidence>
<organism evidence="3 4">
    <name type="scientific">Microvirga makkahensis</name>
    <dbReference type="NCBI Taxonomy" id="1128670"/>
    <lineage>
        <taxon>Bacteria</taxon>
        <taxon>Pseudomonadati</taxon>
        <taxon>Pseudomonadota</taxon>
        <taxon>Alphaproteobacteria</taxon>
        <taxon>Hyphomicrobiales</taxon>
        <taxon>Methylobacteriaceae</taxon>
        <taxon>Microvirga</taxon>
    </lineage>
</organism>
<comment type="caution">
    <text evidence="3">The sequence shown here is derived from an EMBL/GenBank/DDBJ whole genome shotgun (WGS) entry which is preliminary data.</text>
</comment>
<dbReference type="SUPFAM" id="SSF52540">
    <property type="entry name" value="P-loop containing nucleoside triphosphate hydrolases"/>
    <property type="match status" value="1"/>
</dbReference>
<dbReference type="AlphaFoldDB" id="A0A7X3MVG1"/>
<proteinExistence type="predicted"/>
<reference evidence="3 4" key="1">
    <citation type="submission" date="2019-12" db="EMBL/GenBank/DDBJ databases">
        <authorList>
            <person name="Yuan C.-G."/>
        </authorList>
    </citation>
    <scope>NUCLEOTIDE SEQUENCE [LARGE SCALE GENOMIC DNA]</scope>
    <source>
        <strain evidence="3 4">KCTC 23863</strain>
    </source>
</reference>
<gene>
    <name evidence="3" type="ORF">GR328_21445</name>
</gene>
<dbReference type="GO" id="GO:0016887">
    <property type="term" value="F:ATP hydrolysis activity"/>
    <property type="evidence" value="ECO:0007669"/>
    <property type="project" value="InterPro"/>
</dbReference>
<dbReference type="InterPro" id="IPR027417">
    <property type="entry name" value="P-loop_NTPase"/>
</dbReference>
<evidence type="ECO:0000259" key="1">
    <source>
        <dbReference type="Pfam" id="PF13304"/>
    </source>
</evidence>
<dbReference type="RefSeq" id="WP_160887468.1">
    <property type="nucleotide sequence ID" value="NZ_WURB01000024.1"/>
</dbReference>
<dbReference type="PANTHER" id="PTHR43581">
    <property type="entry name" value="ATP/GTP PHOSPHATASE"/>
    <property type="match status" value="1"/>
</dbReference>
<dbReference type="PANTHER" id="PTHR43581:SF3">
    <property type="entry name" value="AAA+ ATPASE DOMAIN-CONTAINING PROTEIN"/>
    <property type="match status" value="1"/>
</dbReference>
<keyword evidence="4" id="KW-1185">Reference proteome</keyword>
<protein>
    <submittedName>
        <fullName evidence="3">AAA family ATPase</fullName>
    </submittedName>
</protein>
<name>A0A7X3MVG1_9HYPH</name>
<feature type="domain" description="ATPase AAA-type core" evidence="1">
    <location>
        <begin position="285"/>
        <end position="361"/>
    </location>
</feature>
<evidence type="ECO:0000313" key="3">
    <source>
        <dbReference type="EMBL" id="MXQ13976.1"/>
    </source>
</evidence>
<dbReference type="OrthoDB" id="9789856at2"/>
<feature type="domain" description="Rad50/SbcC-type AAA" evidence="2">
    <location>
        <begin position="25"/>
        <end position="252"/>
    </location>
</feature>
<dbReference type="Proteomes" id="UP000436483">
    <property type="component" value="Unassembled WGS sequence"/>
</dbReference>
<dbReference type="InterPro" id="IPR051396">
    <property type="entry name" value="Bact_Antivir_Def_Nuclease"/>
</dbReference>
<dbReference type="GO" id="GO:0005524">
    <property type="term" value="F:ATP binding"/>
    <property type="evidence" value="ECO:0007669"/>
    <property type="project" value="InterPro"/>
</dbReference>
<sequence>MIIKRFEVTGLPGHADRPLVRRLHPDLNIITGRNGSGKTMLLKLLWYITSGNIEHATREVPFTRATIETDEYTITVNRITSSQSKIEILRGGEKFVFEDMFDDESGTMYDAEGEANTFVKEFGSSVFFPTFRRIEGGFSLTSARPGALFPGRTSRARGEIEEALSQLSRRLTVEKHTFVASISTVDIVGLLMRQYTEMSELSNNLQKINSENIIEQIKAYKRDNYLEGKENIKEHSARAEEVIDSIRSVIENMDRERAAILAPLDAVRALVEKLFQHSGIRLGARLSFGDAANAVSSEALSAGEKQMLSFICYNAFYRDSFIFIDEPELSLHVDWQRQLFPIMRSQGTSNQFIIATHSPFIYSKYPEKEIMISPDRGDTAEID</sequence>
<reference evidence="3 4" key="2">
    <citation type="submission" date="2020-01" db="EMBL/GenBank/DDBJ databases">
        <title>Microvirga sp. nov., an arsenate reduction bacterium isolated from Tibet hotspring sediments.</title>
        <authorList>
            <person name="Xian W.-D."/>
            <person name="Li W.-J."/>
        </authorList>
    </citation>
    <scope>NUCLEOTIDE SEQUENCE [LARGE SCALE GENOMIC DNA]</scope>
    <source>
        <strain evidence="3 4">KCTC 23863</strain>
    </source>
</reference>
<dbReference type="Pfam" id="PF13304">
    <property type="entry name" value="AAA_21"/>
    <property type="match status" value="1"/>
</dbReference>
<accession>A0A7X3MVG1</accession>
<evidence type="ECO:0000259" key="2">
    <source>
        <dbReference type="Pfam" id="PF13476"/>
    </source>
</evidence>
<dbReference type="EMBL" id="WURB01000024">
    <property type="protein sequence ID" value="MXQ13976.1"/>
    <property type="molecule type" value="Genomic_DNA"/>
</dbReference>
<dbReference type="InterPro" id="IPR038729">
    <property type="entry name" value="Rad50/SbcC_AAA"/>
</dbReference>
<dbReference type="Gene3D" id="3.40.50.300">
    <property type="entry name" value="P-loop containing nucleotide triphosphate hydrolases"/>
    <property type="match status" value="1"/>
</dbReference>